<dbReference type="Gene3D" id="3.10.20.90">
    <property type="entry name" value="Phosphatidylinositol 3-kinase Catalytic Subunit, Chain A, domain 1"/>
    <property type="match status" value="1"/>
</dbReference>
<dbReference type="GO" id="GO:0000398">
    <property type="term" value="P:mRNA splicing, via spliceosome"/>
    <property type="evidence" value="ECO:0007669"/>
    <property type="project" value="InterPro"/>
</dbReference>
<evidence type="ECO:0000313" key="2">
    <source>
        <dbReference type="EMBL" id="RAL37929.1"/>
    </source>
</evidence>
<dbReference type="Pfam" id="PF18036">
    <property type="entry name" value="Ubiquitin_4"/>
    <property type="match status" value="1"/>
</dbReference>
<dbReference type="InterPro" id="IPR029071">
    <property type="entry name" value="Ubiquitin-like_domsf"/>
</dbReference>
<dbReference type="PANTHER" id="PTHR14942">
    <property type="entry name" value="U11/U12 SMALL NUCLEAR RIBONUCLEOPROTEIN 25 KDA PROTEIN"/>
    <property type="match status" value="1"/>
</dbReference>
<organism evidence="2 3">
    <name type="scientific">Cuscuta australis</name>
    <dbReference type="NCBI Taxonomy" id="267555"/>
    <lineage>
        <taxon>Eukaryota</taxon>
        <taxon>Viridiplantae</taxon>
        <taxon>Streptophyta</taxon>
        <taxon>Embryophyta</taxon>
        <taxon>Tracheophyta</taxon>
        <taxon>Spermatophyta</taxon>
        <taxon>Magnoliopsida</taxon>
        <taxon>eudicotyledons</taxon>
        <taxon>Gunneridae</taxon>
        <taxon>Pentapetalae</taxon>
        <taxon>asterids</taxon>
        <taxon>lamiids</taxon>
        <taxon>Solanales</taxon>
        <taxon>Convolvulaceae</taxon>
        <taxon>Cuscuteae</taxon>
        <taxon>Cuscuta</taxon>
        <taxon>Cuscuta subgen. Grammica</taxon>
        <taxon>Cuscuta sect. Cleistogrammica</taxon>
    </lineage>
</organism>
<keyword evidence="3" id="KW-1185">Reference proteome</keyword>
<dbReference type="AlphaFoldDB" id="A0A328D0R6"/>
<sequence>MEVLKGSPRVSLSCGVPFSPMRSPTYNKLPQVPIKLTVLKLDGTSFEIYVVRNGTVAELKMAVEAAFSHLPKTGPGRISWAYVWGRFCLSYDGEKLLADLDCIREYGIKDGDQLEFARHVSVIYSEKLPRSERARTKLDEPSEYKGNGDGQLKCKGENGNKKMGKIVHNRVTAVSKNCQCRSLVVLRKWFSYLRNSKPVAPKRLRDRYSERIKDGLL</sequence>
<proteinExistence type="predicted"/>
<dbReference type="Proteomes" id="UP000249390">
    <property type="component" value="Unassembled WGS sequence"/>
</dbReference>
<gene>
    <name evidence="2" type="ORF">DM860_000623</name>
</gene>
<dbReference type="PANTHER" id="PTHR14942:SF9">
    <property type="entry name" value="OS02G0188500 PROTEIN"/>
    <property type="match status" value="1"/>
</dbReference>
<dbReference type="InterPro" id="IPR039690">
    <property type="entry name" value="SNRNP25"/>
</dbReference>
<evidence type="ECO:0000259" key="1">
    <source>
        <dbReference type="Pfam" id="PF18036"/>
    </source>
</evidence>
<dbReference type="InterPro" id="IPR040610">
    <property type="entry name" value="SNRNP25_ubiquitin"/>
</dbReference>
<name>A0A328D0R6_9ASTE</name>
<protein>
    <recommendedName>
        <fullName evidence="1">SNRNP25 ubiquitin-like domain-containing protein</fullName>
    </recommendedName>
</protein>
<evidence type="ECO:0000313" key="3">
    <source>
        <dbReference type="Proteomes" id="UP000249390"/>
    </source>
</evidence>
<comment type="caution">
    <text evidence="2">The sequence shown here is derived from an EMBL/GenBank/DDBJ whole genome shotgun (WGS) entry which is preliminary data.</text>
</comment>
<feature type="domain" description="SNRNP25 ubiquitin-like" evidence="1">
    <location>
        <begin position="34"/>
        <end position="120"/>
    </location>
</feature>
<dbReference type="CDD" id="cd17058">
    <property type="entry name" value="Ubl_SNRNP25"/>
    <property type="match status" value="1"/>
</dbReference>
<dbReference type="SUPFAM" id="SSF54236">
    <property type="entry name" value="Ubiquitin-like"/>
    <property type="match status" value="1"/>
</dbReference>
<accession>A0A328D0R6</accession>
<reference evidence="2 3" key="1">
    <citation type="submission" date="2018-06" db="EMBL/GenBank/DDBJ databases">
        <title>The Genome of Cuscuta australis (Dodder) Provides Insight into the Evolution of Plant Parasitism.</title>
        <authorList>
            <person name="Liu H."/>
        </authorList>
    </citation>
    <scope>NUCLEOTIDE SEQUENCE [LARGE SCALE GENOMIC DNA]</scope>
    <source>
        <strain evidence="3">cv. Yunnan</strain>
        <tissue evidence="2">Vines</tissue>
    </source>
</reference>
<dbReference type="EMBL" id="NQVE01000215">
    <property type="protein sequence ID" value="RAL37929.1"/>
    <property type="molecule type" value="Genomic_DNA"/>
</dbReference>